<feature type="transmembrane region" description="Helical" evidence="2">
    <location>
        <begin position="213"/>
        <end position="233"/>
    </location>
</feature>
<gene>
    <name evidence="4" type="ORF">BWX42_01945</name>
</gene>
<feature type="domain" description="CAAX prenyl protease 2/Lysostaphin resistance protein A-like" evidence="3">
    <location>
        <begin position="144"/>
        <end position="248"/>
    </location>
</feature>
<dbReference type="Pfam" id="PF02517">
    <property type="entry name" value="Rce1-like"/>
    <property type="match status" value="1"/>
</dbReference>
<feature type="transmembrane region" description="Helical" evidence="2">
    <location>
        <begin position="21"/>
        <end position="43"/>
    </location>
</feature>
<feature type="transmembrane region" description="Helical" evidence="2">
    <location>
        <begin position="110"/>
        <end position="132"/>
    </location>
</feature>
<dbReference type="InterPro" id="IPR003675">
    <property type="entry name" value="Rce1/LyrA-like_dom"/>
</dbReference>
<reference evidence="4 5" key="1">
    <citation type="submission" date="2017-01" db="EMBL/GenBank/DDBJ databases">
        <title>Complete Genome Sequence of Dolosigranulum pigrum isolated from a Patient with interstitial lung disease.</title>
        <authorList>
            <person name="Mukhopadhyay R."/>
            <person name="Joaquin J."/>
            <person name="Hogue R."/>
            <person name="Fitzgerald S."/>
            <person name="Jospin G."/>
            <person name="Eisen J.A."/>
            <person name="Chaturvedi V."/>
        </authorList>
    </citation>
    <scope>NUCLEOTIDE SEQUENCE [LARGE SCALE GENOMIC DNA]</scope>
    <source>
        <strain evidence="4 5">15S00348</strain>
    </source>
</reference>
<evidence type="ECO:0000313" key="5">
    <source>
        <dbReference type="Proteomes" id="UP000190409"/>
    </source>
</evidence>
<name>A0A1S8KLT1_9LACT</name>
<dbReference type="AlphaFoldDB" id="A0A1S8KLT1"/>
<evidence type="ECO:0000259" key="3">
    <source>
        <dbReference type="Pfam" id="PF02517"/>
    </source>
</evidence>
<dbReference type="EMBL" id="MUYF01000003">
    <property type="protein sequence ID" value="OOL80708.1"/>
    <property type="molecule type" value="Genomic_DNA"/>
</dbReference>
<feature type="transmembrane region" description="Helical" evidence="2">
    <location>
        <begin position="240"/>
        <end position="261"/>
    </location>
</feature>
<dbReference type="GO" id="GO:0080120">
    <property type="term" value="P:CAAX-box protein maturation"/>
    <property type="evidence" value="ECO:0007669"/>
    <property type="project" value="UniProtKB-ARBA"/>
</dbReference>
<sequence>MKQDGLQYGTPLTKRQRWQGFGYYALMIIGSLLAYFPALVIIIEEQINQIGYSRFSAVQYALLSLIQPLVLALIALLAGQFFFQKVGLHAVIYERSAYAWALFKDSLSSVLLLGLELGIGIGLADLFFSAFIPELTEMIPSVQSLLAGVFYGGVIEEIMLRFGLMTTIIYFLSRSSSRLKSWHYWLAISIVAIVFALGHLPMTLQLFEMTPFVWLRLLLLNGMAGMMTGYFYWRFTLESAILCHMMVHVGMYAVQLLLAVVL</sequence>
<protein>
    <recommendedName>
        <fullName evidence="3">CAAX prenyl protease 2/Lysostaphin resistance protein A-like domain-containing protein</fullName>
    </recommendedName>
</protein>
<evidence type="ECO:0000256" key="1">
    <source>
        <dbReference type="ARBA" id="ARBA00009067"/>
    </source>
</evidence>
<keyword evidence="2" id="KW-1133">Transmembrane helix</keyword>
<accession>A0A1S8KLT1</accession>
<feature type="transmembrane region" description="Helical" evidence="2">
    <location>
        <begin position="184"/>
        <end position="207"/>
    </location>
</feature>
<evidence type="ECO:0000313" key="4">
    <source>
        <dbReference type="EMBL" id="OOL80708.1"/>
    </source>
</evidence>
<comment type="caution">
    <text evidence="4">The sequence shown here is derived from an EMBL/GenBank/DDBJ whole genome shotgun (WGS) entry which is preliminary data.</text>
</comment>
<feature type="transmembrane region" description="Helical" evidence="2">
    <location>
        <begin position="144"/>
        <end position="172"/>
    </location>
</feature>
<proteinExistence type="inferred from homology"/>
<feature type="transmembrane region" description="Helical" evidence="2">
    <location>
        <begin position="63"/>
        <end position="83"/>
    </location>
</feature>
<dbReference type="Proteomes" id="UP000190409">
    <property type="component" value="Unassembled WGS sequence"/>
</dbReference>
<keyword evidence="2" id="KW-0812">Transmembrane</keyword>
<organism evidence="4 5">
    <name type="scientific">Dolosigranulum pigrum</name>
    <dbReference type="NCBI Taxonomy" id="29394"/>
    <lineage>
        <taxon>Bacteria</taxon>
        <taxon>Bacillati</taxon>
        <taxon>Bacillota</taxon>
        <taxon>Bacilli</taxon>
        <taxon>Lactobacillales</taxon>
        <taxon>Carnobacteriaceae</taxon>
        <taxon>Dolosigranulum</taxon>
    </lineage>
</organism>
<comment type="similarity">
    <text evidence="1">Belongs to the UPF0177 family.</text>
</comment>
<keyword evidence="2" id="KW-0472">Membrane</keyword>
<evidence type="ECO:0000256" key="2">
    <source>
        <dbReference type="SAM" id="Phobius"/>
    </source>
</evidence>
<dbReference type="GO" id="GO:0004175">
    <property type="term" value="F:endopeptidase activity"/>
    <property type="evidence" value="ECO:0007669"/>
    <property type="project" value="UniProtKB-ARBA"/>
</dbReference>